<protein>
    <submittedName>
        <fullName evidence="2">Uncharacterized protein</fullName>
    </submittedName>
</protein>
<evidence type="ECO:0000313" key="3">
    <source>
        <dbReference type="EMBL" id="PLK20627.1"/>
    </source>
</evidence>
<dbReference type="EMBL" id="AOIC01000065">
    <property type="protein sequence ID" value="ELY69038.1"/>
    <property type="molecule type" value="Genomic_DNA"/>
</dbReference>
<evidence type="ECO:0000313" key="5">
    <source>
        <dbReference type="Proteomes" id="UP000234484"/>
    </source>
</evidence>
<sequence length="131" mass="15141">MTWFGTDETERTAENRFRRRVPFSPDIFLFSHSRLDRDSCRLSRGRRTARTTLCERFLRDESDADRPIHLLAEAAGTLHHWSSTPIPASDSRPGRTGLGRPALQRAIDSIEPRYNFPVRDPTGGYERRQLT</sequence>
<reference evidence="3 5" key="2">
    <citation type="submission" date="2017-12" db="EMBL/GenBank/DDBJ databases">
        <title>The characterization of oligonucleotides binding to NgAgo.</title>
        <authorList>
            <person name="Jiang L."/>
            <person name="He B."/>
            <person name="Kang J."/>
            <person name="Yu M."/>
            <person name="Li N."/>
            <person name="Fang Y."/>
            <person name="Tang Z."/>
            <person name="Wu P."/>
            <person name="Yao P."/>
            <person name="Huang J."/>
        </authorList>
    </citation>
    <scope>NUCLEOTIDE SEQUENCE [LARGE SCALE GENOMIC DNA]</scope>
    <source>
        <strain evidence="3 5">SP2</strain>
        <tissue evidence="3">Freeze-dried powder thallus</tissue>
    </source>
</reference>
<comment type="caution">
    <text evidence="2">The sequence shown here is derived from an EMBL/GenBank/DDBJ whole genome shotgun (WGS) entry which is preliminary data.</text>
</comment>
<accession>L9Y811</accession>
<reference evidence="2 4" key="1">
    <citation type="journal article" date="2014" name="PLoS Genet.">
        <title>Phylogenetically driven sequencing of extremely halophilic archaea reveals strategies for static and dynamic osmo-response.</title>
        <authorList>
            <person name="Becker E.A."/>
            <person name="Seitzer P.M."/>
            <person name="Tritt A."/>
            <person name="Larsen D."/>
            <person name="Krusor M."/>
            <person name="Yao A.I."/>
            <person name="Wu D."/>
            <person name="Madern D."/>
            <person name="Eisen J.A."/>
            <person name="Darling A.E."/>
            <person name="Facciotti M.T."/>
        </authorList>
    </citation>
    <scope>NUCLEOTIDE SEQUENCE [LARGE SCALE GENOMIC DNA]</scope>
    <source>
        <strain evidence="2 4">SP2</strain>
    </source>
</reference>
<evidence type="ECO:0000313" key="4">
    <source>
        <dbReference type="Proteomes" id="UP000011613"/>
    </source>
</evidence>
<organism evidence="2 4">
    <name type="scientific">Natronobacterium gregoryi (strain ATCC 43098 / DSM 3393 / CCM 3738 / CIP 104747 / IAM 13177 / JCM 8860 / NBRC 102187 / NCIMB 2189 / SP2)</name>
    <dbReference type="NCBI Taxonomy" id="797304"/>
    <lineage>
        <taxon>Archaea</taxon>
        <taxon>Methanobacteriati</taxon>
        <taxon>Methanobacteriota</taxon>
        <taxon>Stenosarchaea group</taxon>
        <taxon>Halobacteria</taxon>
        <taxon>Halobacteriales</taxon>
        <taxon>Natrialbaceae</taxon>
        <taxon>Natronobacterium</taxon>
    </lineage>
</organism>
<dbReference type="AlphaFoldDB" id="L9Y811"/>
<dbReference type="EMBL" id="PKKI01000019">
    <property type="protein sequence ID" value="PLK20627.1"/>
    <property type="molecule type" value="Genomic_DNA"/>
</dbReference>
<dbReference type="Proteomes" id="UP000011613">
    <property type="component" value="Unassembled WGS sequence"/>
</dbReference>
<gene>
    <name evidence="2" type="ORF">C490_08606</name>
    <name evidence="3" type="ORF">CYV19_08465</name>
</gene>
<name>L9Y811_NATGS</name>
<feature type="region of interest" description="Disordered" evidence="1">
    <location>
        <begin position="81"/>
        <end position="131"/>
    </location>
</feature>
<evidence type="ECO:0000256" key="1">
    <source>
        <dbReference type="SAM" id="MobiDB-lite"/>
    </source>
</evidence>
<dbReference type="Proteomes" id="UP000234484">
    <property type="component" value="Unassembled WGS sequence"/>
</dbReference>
<proteinExistence type="predicted"/>
<evidence type="ECO:0000313" key="2">
    <source>
        <dbReference type="EMBL" id="ELY69038.1"/>
    </source>
</evidence>